<accession>A0A073A2M8</accession>
<sequence>MNAPAKSLLDIDAFPLVQVREMPRELADVERWLEEVEALLAVERDFALVYPPLPQETAEGDQQARKRLVLWLKENRQRFVEHCRGILLSANGQPDNLADLQQLAPVLQAVYGPPVSVAPDLASARGMAKALLSGPATGMNW</sequence>
<dbReference type="Proteomes" id="UP000253594">
    <property type="component" value="Unassembled WGS sequence"/>
</dbReference>
<dbReference type="Proteomes" id="UP000284767">
    <property type="component" value="Unassembled WGS sequence"/>
</dbReference>
<evidence type="ECO:0000313" key="6">
    <source>
        <dbReference type="Proteomes" id="UP000045039"/>
    </source>
</evidence>
<reference evidence="4 8" key="5">
    <citation type="submission" date="2018-07" db="EMBL/GenBank/DDBJ databases">
        <title>Mechanisms of high-level aminoglycoside resistance among Gram-negative pathogens in Brazil.</title>
        <authorList>
            <person name="Ballaben A.S."/>
            <person name="Darini A.L.C."/>
            <person name="Doi Y."/>
        </authorList>
    </citation>
    <scope>NUCLEOTIDE SEQUENCE [LARGE SCALE GENOMIC DNA]</scope>
    <source>
        <strain evidence="4 8">B2-305</strain>
    </source>
</reference>
<evidence type="ECO:0000313" key="8">
    <source>
        <dbReference type="Proteomes" id="UP000253594"/>
    </source>
</evidence>
<organism evidence="3 7">
    <name type="scientific">Pseudomonas aeruginosa</name>
    <dbReference type="NCBI Taxonomy" id="287"/>
    <lineage>
        <taxon>Bacteria</taxon>
        <taxon>Pseudomonadati</taxon>
        <taxon>Pseudomonadota</taxon>
        <taxon>Gammaproteobacteria</taxon>
        <taxon>Pseudomonadales</taxon>
        <taxon>Pseudomonadaceae</taxon>
        <taxon>Pseudomonas</taxon>
    </lineage>
</organism>
<evidence type="ECO:0000313" key="3">
    <source>
        <dbReference type="EMBL" id="OTI60831.1"/>
    </source>
</evidence>
<evidence type="ECO:0000313" key="7">
    <source>
        <dbReference type="Proteomes" id="UP000194857"/>
    </source>
</evidence>
<dbReference type="RefSeq" id="WP_003100688.1">
    <property type="nucleotide sequence ID" value="NZ_AP031604.1"/>
</dbReference>
<dbReference type="Proteomes" id="UP000644192">
    <property type="component" value="Unassembled WGS sequence"/>
</dbReference>
<reference evidence="6" key="2">
    <citation type="submission" date="2015-06" db="EMBL/GenBank/DDBJ databases">
        <authorList>
            <person name="Radhakrishnan Rajesh"/>
            <person name="Underwood Anthony"/>
            <person name="Al-Shahib Ali"/>
        </authorList>
    </citation>
    <scope>NUCLEOTIDE SEQUENCE [LARGE SCALE GENOMIC DNA]</scope>
    <source>
        <strain evidence="6">P19_London_7_VIM_2_05_10</strain>
    </source>
</reference>
<dbReference type="SMR" id="A0A073A2M8"/>
<reference evidence="5 9" key="4">
    <citation type="submission" date="2017-08" db="EMBL/GenBank/DDBJ databases">
        <authorList>
            <person name="Feschi L."/>
            <person name="Jeukens J."/>
            <person name="Emond-Rheault J.-G."/>
            <person name="Kukavica-Ibrulj I."/>
            <person name="Boyle B."/>
            <person name="Levesque R.C."/>
        </authorList>
    </citation>
    <scope>NUCLEOTIDE SEQUENCE [LARGE SCALE GENOMIC DNA]</scope>
    <source>
        <strain evidence="5 9">PA-W36</strain>
    </source>
</reference>
<dbReference type="EMBL" id="NFFZ01000008">
    <property type="protein sequence ID" value="OTI60831.1"/>
    <property type="molecule type" value="Genomic_DNA"/>
</dbReference>
<name>A0A073A2M8_PSEAI</name>
<dbReference type="EMBL" id="NSNE01000011">
    <property type="protein sequence ID" value="RPM12876.1"/>
    <property type="molecule type" value="Genomic_DNA"/>
</dbReference>
<dbReference type="eggNOG" id="ENOG503301M">
    <property type="taxonomic scope" value="Bacteria"/>
</dbReference>
<evidence type="ECO:0000313" key="9">
    <source>
        <dbReference type="Proteomes" id="UP000284767"/>
    </source>
</evidence>
<dbReference type="Proteomes" id="UP000045039">
    <property type="component" value="Unassembled WGS sequence"/>
</dbReference>
<proteinExistence type="predicted"/>
<evidence type="ECO:0000313" key="1">
    <source>
        <dbReference type="EMBL" id="CRO15476.1"/>
    </source>
</evidence>
<gene>
    <name evidence="3" type="ORF">CAZ10_17270</name>
    <name evidence="4" type="ORF">DT376_21065</name>
    <name evidence="2" type="ORF">GUL26_01555</name>
    <name evidence="5" type="ORF">IPC1295_19125</name>
    <name evidence="1" type="ORF">PAERUG_P19_London_7_VIM_2_05_10_00932</name>
</gene>
<dbReference type="AlphaFoldDB" id="A0A073A2M8"/>
<dbReference type="EMBL" id="WXZT01000001">
    <property type="protein sequence ID" value="MZZ10924.1"/>
    <property type="molecule type" value="Genomic_DNA"/>
</dbReference>
<reference evidence="5 9" key="6">
    <citation type="submission" date="2019-01" db="EMBL/GenBank/DDBJ databases">
        <title>The Pseudomonas aeruginosa pan-genome provides new insights on its population structure, horizontal gene transfer and pathogenicity.</title>
        <authorList>
            <person name="Freschi L."/>
            <person name="Vincent A.T."/>
            <person name="Jeukens J."/>
            <person name="Emond-Rheault J.-G."/>
            <person name="Kukavica-Ibrulj I."/>
            <person name="Dupont M.-J."/>
            <person name="Charette S.J."/>
            <person name="Boyle B."/>
            <person name="Levesque R.C."/>
        </authorList>
    </citation>
    <scope>NUCLEOTIDE SEQUENCE [LARGE SCALE GENOMIC DNA]</scope>
    <source>
        <strain evidence="5 9">PA-W36</strain>
    </source>
</reference>
<comment type="caution">
    <text evidence="3">The sequence shown here is derived from an EMBL/GenBank/DDBJ whole genome shotgun (WGS) entry which is preliminary data.</text>
</comment>
<dbReference type="Proteomes" id="UP000194857">
    <property type="component" value="Unassembled WGS sequence"/>
</dbReference>
<reference evidence="2" key="7">
    <citation type="submission" date="2020-01" db="EMBL/GenBank/DDBJ databases">
        <title>Bacteria Cultured from War Wounds Associated with the Conflict in Eastern Ukraine.</title>
        <authorList>
            <person name="Snesrud E."/>
            <person name="Galac M.R."/>
            <person name="Mc Gann P."/>
            <person name="Valentine K."/>
            <person name="Viacheslav K."/>
        </authorList>
    </citation>
    <scope>NUCLEOTIDE SEQUENCE</scope>
    <source>
        <strain evidence="2">VNMU148</strain>
    </source>
</reference>
<reference evidence="3 7" key="3">
    <citation type="submission" date="2017-05" db="EMBL/GenBank/DDBJ databases">
        <authorList>
            <person name="Song R."/>
            <person name="Chenine A.L."/>
            <person name="Ruprecht R.M."/>
        </authorList>
    </citation>
    <scope>NUCLEOTIDE SEQUENCE [LARGE SCALE GENOMIC DNA]</scope>
    <source>
        <strain evidence="3 7">S567_C10_BS</strain>
    </source>
</reference>
<reference evidence="1" key="1">
    <citation type="submission" date="2015-06" db="EMBL/GenBank/DDBJ databases">
        <authorList>
            <person name="Radhakrishnan R."/>
            <person name="Underwood A."/>
            <person name="Al-Shahib A."/>
        </authorList>
    </citation>
    <scope>NUCLEOTIDE SEQUENCE</scope>
    <source>
        <strain evidence="1">P19_London_7_VIM_2_05_10</strain>
    </source>
</reference>
<dbReference type="EMBL" id="CVVU01000036">
    <property type="protein sequence ID" value="CRO15476.1"/>
    <property type="molecule type" value="Genomic_DNA"/>
</dbReference>
<evidence type="ECO:0000313" key="5">
    <source>
        <dbReference type="EMBL" id="RPM12876.1"/>
    </source>
</evidence>
<dbReference type="EMBL" id="QORE01000773">
    <property type="protein sequence ID" value="RCI72933.1"/>
    <property type="molecule type" value="Genomic_DNA"/>
</dbReference>
<protein>
    <submittedName>
        <fullName evidence="3">Uncharacterized protein</fullName>
    </submittedName>
</protein>
<evidence type="ECO:0000313" key="4">
    <source>
        <dbReference type="EMBL" id="RCI72933.1"/>
    </source>
</evidence>
<evidence type="ECO:0000313" key="2">
    <source>
        <dbReference type="EMBL" id="MZZ10924.1"/>
    </source>
</evidence>